<dbReference type="AlphaFoldDB" id="A0A4C1XN99"/>
<evidence type="ECO:0000313" key="1">
    <source>
        <dbReference type="EMBL" id="GBP63727.1"/>
    </source>
</evidence>
<reference evidence="1 2" key="1">
    <citation type="journal article" date="2019" name="Commun. Biol.">
        <title>The bagworm genome reveals a unique fibroin gene that provides high tensile strength.</title>
        <authorList>
            <person name="Kono N."/>
            <person name="Nakamura H."/>
            <person name="Ohtoshi R."/>
            <person name="Tomita M."/>
            <person name="Numata K."/>
            <person name="Arakawa K."/>
        </authorList>
    </citation>
    <scope>NUCLEOTIDE SEQUENCE [LARGE SCALE GENOMIC DNA]</scope>
</reference>
<name>A0A4C1XN99_EUMVA</name>
<organism evidence="1 2">
    <name type="scientific">Eumeta variegata</name>
    <name type="common">Bagworm moth</name>
    <name type="synonym">Eumeta japonica</name>
    <dbReference type="NCBI Taxonomy" id="151549"/>
    <lineage>
        <taxon>Eukaryota</taxon>
        <taxon>Metazoa</taxon>
        <taxon>Ecdysozoa</taxon>
        <taxon>Arthropoda</taxon>
        <taxon>Hexapoda</taxon>
        <taxon>Insecta</taxon>
        <taxon>Pterygota</taxon>
        <taxon>Neoptera</taxon>
        <taxon>Endopterygota</taxon>
        <taxon>Lepidoptera</taxon>
        <taxon>Glossata</taxon>
        <taxon>Ditrysia</taxon>
        <taxon>Tineoidea</taxon>
        <taxon>Psychidae</taxon>
        <taxon>Oiketicinae</taxon>
        <taxon>Eumeta</taxon>
    </lineage>
</organism>
<dbReference type="EMBL" id="BGZK01000878">
    <property type="protein sequence ID" value="GBP63727.1"/>
    <property type="molecule type" value="Genomic_DNA"/>
</dbReference>
<gene>
    <name evidence="1" type="ORF">EVAR_8724_1</name>
</gene>
<sequence length="153" mass="16983">MRERVEGREGDVATGNRMKIGIGRRIKLTFSSIKTINERVPLGPDTANRTTERNLLTGPATTPFQIDLRTVNDDGVGIESWTRNKIGNGIKIRTGVQTDCWTEFRIRRLTGIEIRSGTGTRIESGNDIGISGANVEFCGICRKHKHMRESLAS</sequence>
<keyword evidence="2" id="KW-1185">Reference proteome</keyword>
<accession>A0A4C1XN99</accession>
<evidence type="ECO:0000313" key="2">
    <source>
        <dbReference type="Proteomes" id="UP000299102"/>
    </source>
</evidence>
<protein>
    <submittedName>
        <fullName evidence="1">Uncharacterized protein</fullName>
    </submittedName>
</protein>
<proteinExistence type="predicted"/>
<comment type="caution">
    <text evidence="1">The sequence shown here is derived from an EMBL/GenBank/DDBJ whole genome shotgun (WGS) entry which is preliminary data.</text>
</comment>
<dbReference type="Proteomes" id="UP000299102">
    <property type="component" value="Unassembled WGS sequence"/>
</dbReference>